<name>A0ACC0VPX9_9STRA</name>
<evidence type="ECO:0000313" key="1">
    <source>
        <dbReference type="EMBL" id="KAI9908558.1"/>
    </source>
</evidence>
<dbReference type="EMBL" id="CM047587">
    <property type="protein sequence ID" value="KAI9908558.1"/>
    <property type="molecule type" value="Genomic_DNA"/>
</dbReference>
<reference evidence="1 2" key="1">
    <citation type="journal article" date="2022" name="bioRxiv">
        <title>The genome of the oomycete Peronosclerospora sorghi, a cosmopolitan pathogen of maize and sorghum, is inflated with dispersed pseudogenes.</title>
        <authorList>
            <person name="Fletcher K."/>
            <person name="Martin F."/>
            <person name="Isakeit T."/>
            <person name="Cavanaugh K."/>
            <person name="Magill C."/>
            <person name="Michelmore R."/>
        </authorList>
    </citation>
    <scope>NUCLEOTIDE SEQUENCE [LARGE SCALE GENOMIC DNA]</scope>
    <source>
        <strain evidence="1">P6</strain>
    </source>
</reference>
<gene>
    <name evidence="1" type="ORF">PsorP6_016168</name>
</gene>
<accession>A0ACC0VPX9</accession>
<sequence>MYGEGCYFPYQPCDILNRHEHERLHRVFHPVPGGHHQQQSTRVQVTEIPSPAYALTFRKKMARNYQLGAPFSS</sequence>
<evidence type="ECO:0000313" key="2">
    <source>
        <dbReference type="Proteomes" id="UP001163321"/>
    </source>
</evidence>
<keyword evidence="2" id="KW-1185">Reference proteome</keyword>
<protein>
    <submittedName>
        <fullName evidence="1">Uncharacterized protein</fullName>
    </submittedName>
</protein>
<comment type="caution">
    <text evidence="1">The sequence shown here is derived from an EMBL/GenBank/DDBJ whole genome shotgun (WGS) entry which is preliminary data.</text>
</comment>
<dbReference type="Proteomes" id="UP001163321">
    <property type="component" value="Chromosome 8"/>
</dbReference>
<proteinExistence type="predicted"/>
<organism evidence="1 2">
    <name type="scientific">Peronosclerospora sorghi</name>
    <dbReference type="NCBI Taxonomy" id="230839"/>
    <lineage>
        <taxon>Eukaryota</taxon>
        <taxon>Sar</taxon>
        <taxon>Stramenopiles</taxon>
        <taxon>Oomycota</taxon>
        <taxon>Peronosporomycetes</taxon>
        <taxon>Peronosporales</taxon>
        <taxon>Peronosporaceae</taxon>
        <taxon>Peronosclerospora</taxon>
    </lineage>
</organism>